<keyword evidence="1" id="KW-0812">Transmembrane</keyword>
<evidence type="ECO:0000313" key="3">
    <source>
        <dbReference type="Proteomes" id="UP001365542"/>
    </source>
</evidence>
<name>A0AAV9XJ84_9PEZI</name>
<keyword evidence="3" id="KW-1185">Reference proteome</keyword>
<dbReference type="Proteomes" id="UP001365542">
    <property type="component" value="Unassembled WGS sequence"/>
</dbReference>
<keyword evidence="1" id="KW-0472">Membrane</keyword>
<gene>
    <name evidence="2" type="ORF">TWF694_008720</name>
</gene>
<evidence type="ECO:0000313" key="2">
    <source>
        <dbReference type="EMBL" id="KAK6539883.1"/>
    </source>
</evidence>
<reference evidence="2 3" key="1">
    <citation type="submission" date="2019-10" db="EMBL/GenBank/DDBJ databases">
        <authorList>
            <person name="Palmer J.M."/>
        </authorList>
    </citation>
    <scope>NUCLEOTIDE SEQUENCE [LARGE SCALE GENOMIC DNA]</scope>
    <source>
        <strain evidence="2 3">TWF694</strain>
    </source>
</reference>
<dbReference type="AlphaFoldDB" id="A0AAV9XJ84"/>
<protein>
    <submittedName>
        <fullName evidence="2">Uncharacterized protein</fullName>
    </submittedName>
</protein>
<dbReference type="EMBL" id="JAVHJO010000005">
    <property type="protein sequence ID" value="KAK6539883.1"/>
    <property type="molecule type" value="Genomic_DNA"/>
</dbReference>
<keyword evidence="1" id="KW-1133">Transmembrane helix</keyword>
<accession>A0AAV9XJ84</accession>
<sequence length="75" mass="8272">MYESLSGEWSDERSERCCRLIEDGRMKLERFDEEELSQWDEEKAAVVVGVVGVVGVGVVVVVGGGGLAELRRSDL</sequence>
<organism evidence="2 3">
    <name type="scientific">Orbilia ellipsospora</name>
    <dbReference type="NCBI Taxonomy" id="2528407"/>
    <lineage>
        <taxon>Eukaryota</taxon>
        <taxon>Fungi</taxon>
        <taxon>Dikarya</taxon>
        <taxon>Ascomycota</taxon>
        <taxon>Pezizomycotina</taxon>
        <taxon>Orbiliomycetes</taxon>
        <taxon>Orbiliales</taxon>
        <taxon>Orbiliaceae</taxon>
        <taxon>Orbilia</taxon>
    </lineage>
</organism>
<feature type="transmembrane region" description="Helical" evidence="1">
    <location>
        <begin position="44"/>
        <end position="68"/>
    </location>
</feature>
<evidence type="ECO:0000256" key="1">
    <source>
        <dbReference type="SAM" id="Phobius"/>
    </source>
</evidence>
<comment type="caution">
    <text evidence="2">The sequence shown here is derived from an EMBL/GenBank/DDBJ whole genome shotgun (WGS) entry which is preliminary data.</text>
</comment>
<proteinExistence type="predicted"/>